<evidence type="ECO:0000313" key="6">
    <source>
        <dbReference type="Proteomes" id="UP000638648"/>
    </source>
</evidence>
<evidence type="ECO:0000256" key="3">
    <source>
        <dbReference type="ARBA" id="ARBA00022679"/>
    </source>
</evidence>
<evidence type="ECO:0000256" key="2">
    <source>
        <dbReference type="ARBA" id="ARBA00022676"/>
    </source>
</evidence>
<dbReference type="AlphaFoldDB" id="A0A927N0V2"/>
<dbReference type="CDD" id="cd06442">
    <property type="entry name" value="DPM1_like"/>
    <property type="match status" value="1"/>
</dbReference>
<dbReference type="PANTHER" id="PTHR43398">
    <property type="entry name" value="DOLICHOL-PHOSPHATE MANNOSYLTRANSFERASE SUBUNIT 1"/>
    <property type="match status" value="1"/>
</dbReference>
<gene>
    <name evidence="5" type="ORF">HEB94_007399</name>
</gene>
<sequence length="264" mass="29366">MSNSAENTYAGLGSILVVLPTYNEAENIERTVTRLRKAVPGADLLVTDDASPDGTGQIADRLAAADPHIHVLHRAAKDGLGTAYRESFDWGLDRGYDVLCEMDADGSHQPEELVKLLQGLLGADLVIGSRWIPGGRVENWSHLREVLSRGANLYARIALGVPLRDATAGFRAFRRATLEGIGLHDVESLGYCFQIDLAWRAYRAGYRVTEVPIVFLEREYGTSKMNLQVMTESLRRVTVWGLQHRLRQAREVTAGRRLASDRRR</sequence>
<dbReference type="SUPFAM" id="SSF53448">
    <property type="entry name" value="Nucleotide-diphospho-sugar transferases"/>
    <property type="match status" value="1"/>
</dbReference>
<keyword evidence="6" id="KW-1185">Reference proteome</keyword>
<dbReference type="Gene3D" id="3.90.550.10">
    <property type="entry name" value="Spore Coat Polysaccharide Biosynthesis Protein SpsA, Chain A"/>
    <property type="match status" value="1"/>
</dbReference>
<dbReference type="Pfam" id="PF00535">
    <property type="entry name" value="Glycos_transf_2"/>
    <property type="match status" value="1"/>
</dbReference>
<dbReference type="InterPro" id="IPR039528">
    <property type="entry name" value="DPM1-like"/>
</dbReference>
<protein>
    <submittedName>
        <fullName evidence="5">Glycosyltransferase involved in cell wall biosynthesis</fullName>
    </submittedName>
</protein>
<proteinExistence type="inferred from homology"/>
<dbReference type="EMBL" id="JADBEM010000001">
    <property type="protein sequence ID" value="MBE1610551.1"/>
    <property type="molecule type" value="Genomic_DNA"/>
</dbReference>
<keyword evidence="3" id="KW-0808">Transferase</keyword>
<dbReference type="GO" id="GO:0016020">
    <property type="term" value="C:membrane"/>
    <property type="evidence" value="ECO:0007669"/>
    <property type="project" value="GOC"/>
</dbReference>
<evidence type="ECO:0000313" key="5">
    <source>
        <dbReference type="EMBL" id="MBE1610551.1"/>
    </source>
</evidence>
<dbReference type="InterPro" id="IPR029044">
    <property type="entry name" value="Nucleotide-diphossugar_trans"/>
</dbReference>
<dbReference type="PANTHER" id="PTHR43398:SF1">
    <property type="entry name" value="DOLICHOL-PHOSPHATE MANNOSYLTRANSFERASE SUBUNIT 1"/>
    <property type="match status" value="1"/>
</dbReference>
<name>A0A927N0V2_9ACTN</name>
<evidence type="ECO:0000256" key="1">
    <source>
        <dbReference type="ARBA" id="ARBA00006739"/>
    </source>
</evidence>
<feature type="domain" description="Glycosyltransferase 2-like" evidence="4">
    <location>
        <begin position="17"/>
        <end position="179"/>
    </location>
</feature>
<evidence type="ECO:0000259" key="4">
    <source>
        <dbReference type="Pfam" id="PF00535"/>
    </source>
</evidence>
<dbReference type="GO" id="GO:0004582">
    <property type="term" value="F:dolichyl-phosphate beta-D-mannosyltransferase activity"/>
    <property type="evidence" value="ECO:0007669"/>
    <property type="project" value="InterPro"/>
</dbReference>
<accession>A0A927N0V2</accession>
<reference evidence="5" key="1">
    <citation type="submission" date="2020-10" db="EMBL/GenBank/DDBJ databases">
        <title>Sequencing the genomes of 1000 actinobacteria strains.</title>
        <authorList>
            <person name="Klenk H.-P."/>
        </authorList>
    </citation>
    <scope>NUCLEOTIDE SEQUENCE</scope>
    <source>
        <strain evidence="5">DSM 45354</strain>
    </source>
</reference>
<comment type="similarity">
    <text evidence="1">Belongs to the glycosyltransferase 2 family.</text>
</comment>
<dbReference type="RefSeq" id="WP_192753905.1">
    <property type="nucleotide sequence ID" value="NZ_BAABJL010000095.1"/>
</dbReference>
<dbReference type="InterPro" id="IPR001173">
    <property type="entry name" value="Glyco_trans_2-like"/>
</dbReference>
<dbReference type="GO" id="GO:0009247">
    <property type="term" value="P:glycolipid biosynthetic process"/>
    <property type="evidence" value="ECO:0007669"/>
    <property type="project" value="TreeGrafter"/>
</dbReference>
<comment type="caution">
    <text evidence="5">The sequence shown here is derived from an EMBL/GenBank/DDBJ whole genome shotgun (WGS) entry which is preliminary data.</text>
</comment>
<organism evidence="5 6">
    <name type="scientific">Actinopolymorpha pittospori</name>
    <dbReference type="NCBI Taxonomy" id="648752"/>
    <lineage>
        <taxon>Bacteria</taxon>
        <taxon>Bacillati</taxon>
        <taxon>Actinomycetota</taxon>
        <taxon>Actinomycetes</taxon>
        <taxon>Propionibacteriales</taxon>
        <taxon>Actinopolymorphaceae</taxon>
        <taxon>Actinopolymorpha</taxon>
    </lineage>
</organism>
<dbReference type="Proteomes" id="UP000638648">
    <property type="component" value="Unassembled WGS sequence"/>
</dbReference>
<dbReference type="FunFam" id="3.90.550.10:FF:000122">
    <property type="entry name" value="Dolichol-phosphate mannosyltransferase subunit 1"/>
    <property type="match status" value="1"/>
</dbReference>
<keyword evidence="2" id="KW-0328">Glycosyltransferase</keyword>